<keyword evidence="6 10" id="KW-1133">Transmembrane helix</keyword>
<gene>
    <name evidence="11" type="primary">OR2_0</name>
    <name evidence="11" type="ORF">g.7469</name>
</gene>
<evidence type="ECO:0000256" key="3">
    <source>
        <dbReference type="ARBA" id="ARBA00022606"/>
    </source>
</evidence>
<evidence type="ECO:0000256" key="9">
    <source>
        <dbReference type="ARBA" id="ARBA00023224"/>
    </source>
</evidence>
<feature type="transmembrane region" description="Helical" evidence="10">
    <location>
        <begin position="46"/>
        <end position="68"/>
    </location>
</feature>
<proteinExistence type="predicted"/>
<accession>A0A0C9R1R4</accession>
<feature type="transmembrane region" description="Helical" evidence="10">
    <location>
        <begin position="136"/>
        <end position="153"/>
    </location>
</feature>
<organism evidence="11">
    <name type="scientific">Fopius arisanus</name>
    <dbReference type="NCBI Taxonomy" id="64838"/>
    <lineage>
        <taxon>Eukaryota</taxon>
        <taxon>Metazoa</taxon>
        <taxon>Ecdysozoa</taxon>
        <taxon>Arthropoda</taxon>
        <taxon>Hexapoda</taxon>
        <taxon>Insecta</taxon>
        <taxon>Pterygota</taxon>
        <taxon>Neoptera</taxon>
        <taxon>Endopterygota</taxon>
        <taxon>Hymenoptera</taxon>
        <taxon>Apocrita</taxon>
        <taxon>Ichneumonoidea</taxon>
        <taxon>Braconidae</taxon>
        <taxon>Opiinae</taxon>
        <taxon>Fopius</taxon>
    </lineage>
</organism>
<dbReference type="AlphaFoldDB" id="A0A0C9R1R4"/>
<dbReference type="GO" id="GO:0005886">
    <property type="term" value="C:plasma membrane"/>
    <property type="evidence" value="ECO:0007669"/>
    <property type="project" value="UniProtKB-SubCell"/>
</dbReference>
<keyword evidence="3" id="KW-0716">Sensory transduction</keyword>
<dbReference type="Pfam" id="PF02949">
    <property type="entry name" value="7tm_6"/>
    <property type="match status" value="1"/>
</dbReference>
<feature type="transmembrane region" description="Helical" evidence="10">
    <location>
        <begin position="80"/>
        <end position="98"/>
    </location>
</feature>
<dbReference type="InterPro" id="IPR004117">
    <property type="entry name" value="7tm6_olfct_rcpt"/>
</dbReference>
<keyword evidence="4 10" id="KW-0812">Transmembrane</keyword>
<sequence>SVSVGAMESTVQSATKAIPIKLTYFFLFIVGFGIAETSRDRIKLNLCLLCSFLLLTVSQIVASVNLYFCWGSFQNMVYTLINAFTNAIVTAKFVTFMIRRDDYVKLLQLSCDSLWRPDATGDEAPVLKQCEKQAKFCVIFFAIFAQITGWVYITEPIIINLLNNSTDPKDRVFPFDVWLEVPVYETPFFEILFFIQSAMTYHVCILYCCFDNYLAIANIFIAGHFTILRNRLTALYNREVNGSKGNHDRNRNDLNLVFSEFKGCVRQHQFLIRVVEQVESVYTLMNLASVLIYSIIICLIGYQLIMVRRRMKNSSS</sequence>
<evidence type="ECO:0000256" key="7">
    <source>
        <dbReference type="ARBA" id="ARBA00023136"/>
    </source>
</evidence>
<evidence type="ECO:0000256" key="1">
    <source>
        <dbReference type="ARBA" id="ARBA00004651"/>
    </source>
</evidence>
<evidence type="ECO:0000256" key="10">
    <source>
        <dbReference type="SAM" id="Phobius"/>
    </source>
</evidence>
<name>A0A0C9R1R4_9HYME</name>
<dbReference type="PANTHER" id="PTHR21137:SF3">
    <property type="entry name" value="ODORANT RECEPTOR 30A-RELATED"/>
    <property type="match status" value="1"/>
</dbReference>
<keyword evidence="9" id="KW-0807">Transducer</keyword>
<evidence type="ECO:0000313" key="11">
    <source>
        <dbReference type="EMBL" id="JAG71697.1"/>
    </source>
</evidence>
<protein>
    <submittedName>
        <fullName evidence="11">OR2_0 protein</fullName>
    </submittedName>
</protein>
<keyword evidence="8" id="KW-0675">Receptor</keyword>
<dbReference type="GO" id="GO:0004984">
    <property type="term" value="F:olfactory receptor activity"/>
    <property type="evidence" value="ECO:0007669"/>
    <property type="project" value="InterPro"/>
</dbReference>
<keyword evidence="5" id="KW-0552">Olfaction</keyword>
<comment type="subcellular location">
    <subcellularLocation>
        <location evidence="1">Cell membrane</location>
        <topology evidence="1">Multi-pass membrane protein</topology>
    </subcellularLocation>
</comment>
<keyword evidence="2" id="KW-1003">Cell membrane</keyword>
<feature type="transmembrane region" description="Helical" evidence="10">
    <location>
        <begin position="281"/>
        <end position="305"/>
    </location>
</feature>
<dbReference type="EMBL" id="GBYB01001930">
    <property type="protein sequence ID" value="JAG71697.1"/>
    <property type="molecule type" value="Transcribed_RNA"/>
</dbReference>
<evidence type="ECO:0000256" key="5">
    <source>
        <dbReference type="ARBA" id="ARBA00022725"/>
    </source>
</evidence>
<reference evidence="11" key="1">
    <citation type="submission" date="2015-01" db="EMBL/GenBank/DDBJ databases">
        <title>Transcriptome Assembly of Fopius arisanus.</title>
        <authorList>
            <person name="Geib S."/>
        </authorList>
    </citation>
    <scope>NUCLEOTIDE SEQUENCE</scope>
</reference>
<evidence type="ECO:0000256" key="8">
    <source>
        <dbReference type="ARBA" id="ARBA00023170"/>
    </source>
</evidence>
<evidence type="ECO:0000256" key="4">
    <source>
        <dbReference type="ARBA" id="ARBA00022692"/>
    </source>
</evidence>
<feature type="transmembrane region" description="Helical" evidence="10">
    <location>
        <begin position="17"/>
        <end position="34"/>
    </location>
</feature>
<evidence type="ECO:0000256" key="2">
    <source>
        <dbReference type="ARBA" id="ARBA00022475"/>
    </source>
</evidence>
<dbReference type="GO" id="GO:0007165">
    <property type="term" value="P:signal transduction"/>
    <property type="evidence" value="ECO:0007669"/>
    <property type="project" value="UniProtKB-KW"/>
</dbReference>
<dbReference type="GO" id="GO:0005549">
    <property type="term" value="F:odorant binding"/>
    <property type="evidence" value="ECO:0007669"/>
    <property type="project" value="InterPro"/>
</dbReference>
<keyword evidence="7 10" id="KW-0472">Membrane</keyword>
<evidence type="ECO:0000256" key="6">
    <source>
        <dbReference type="ARBA" id="ARBA00022989"/>
    </source>
</evidence>
<dbReference type="PANTHER" id="PTHR21137">
    <property type="entry name" value="ODORANT RECEPTOR"/>
    <property type="match status" value="1"/>
</dbReference>
<feature type="non-terminal residue" evidence="11">
    <location>
        <position position="1"/>
    </location>
</feature>